<keyword evidence="2" id="KW-0645">Protease</keyword>
<dbReference type="GO" id="GO:0008237">
    <property type="term" value="F:metallopeptidase activity"/>
    <property type="evidence" value="ECO:0007669"/>
    <property type="project" value="UniProtKB-KW"/>
</dbReference>
<reference evidence="11" key="1">
    <citation type="journal article" date="2015" name="PLoS Genet.">
        <title>Genome Sequence and Transcriptome Analyses of Chrysochromulina tobin: Metabolic Tools for Enhanced Algal Fitness in the Prominent Order Prymnesiales (Haptophyceae).</title>
        <authorList>
            <person name="Hovde B.T."/>
            <person name="Deodato C.R."/>
            <person name="Hunsperger H.M."/>
            <person name="Ryken S.A."/>
            <person name="Yost W."/>
            <person name="Jha R.K."/>
            <person name="Patterson J."/>
            <person name="Monnat R.J. Jr."/>
            <person name="Barlow S.B."/>
            <person name="Starkenburg S.R."/>
            <person name="Cattolico R.A."/>
        </authorList>
    </citation>
    <scope>NUCLEOTIDE SEQUENCE</scope>
    <source>
        <strain evidence="11">CCMP291</strain>
    </source>
</reference>
<dbReference type="Gene3D" id="2.160.20.10">
    <property type="entry name" value="Single-stranded right-handed beta-helix, Pectin lyase-like"/>
    <property type="match status" value="1"/>
</dbReference>
<dbReference type="AlphaFoldDB" id="A0A0M0JFW3"/>
<gene>
    <name evidence="10" type="ORF">Ctob_003831</name>
</gene>
<dbReference type="InterPro" id="IPR039448">
    <property type="entry name" value="Beta_helix"/>
</dbReference>
<dbReference type="PANTHER" id="PTHR43690:SF18">
    <property type="entry name" value="INSULIN-DEGRADING ENZYME-RELATED"/>
    <property type="match status" value="1"/>
</dbReference>
<evidence type="ECO:0000259" key="9">
    <source>
        <dbReference type="Pfam" id="PF13229"/>
    </source>
</evidence>
<dbReference type="GO" id="GO:0046872">
    <property type="term" value="F:metal ion binding"/>
    <property type="evidence" value="ECO:0007669"/>
    <property type="project" value="UniProtKB-KW"/>
</dbReference>
<dbReference type="Pfam" id="PF13229">
    <property type="entry name" value="Beta_helix"/>
    <property type="match status" value="1"/>
</dbReference>
<keyword evidence="11" id="KW-1185">Reference proteome</keyword>
<evidence type="ECO:0000256" key="2">
    <source>
        <dbReference type="ARBA" id="ARBA00022670"/>
    </source>
</evidence>
<dbReference type="InterPro" id="IPR011050">
    <property type="entry name" value="Pectin_lyase_fold/virulence"/>
</dbReference>
<evidence type="ECO:0000313" key="10">
    <source>
        <dbReference type="EMBL" id="KOO25133.1"/>
    </source>
</evidence>
<feature type="chain" id="PRO_5005601818" evidence="7">
    <location>
        <begin position="22"/>
        <end position="694"/>
    </location>
</feature>
<comment type="caution">
    <text evidence="10">The sequence shown here is derived from an EMBL/GenBank/DDBJ whole genome shotgun (WGS) entry which is preliminary data.</text>
</comment>
<dbReference type="Pfam" id="PF00675">
    <property type="entry name" value="Peptidase_M16"/>
    <property type="match status" value="2"/>
</dbReference>
<dbReference type="InterPro" id="IPR050626">
    <property type="entry name" value="Peptidase_M16"/>
</dbReference>
<feature type="domain" description="Peptidase M16 N-terminal" evidence="8">
    <location>
        <begin position="266"/>
        <end position="375"/>
    </location>
</feature>
<sequence>MRGKGLFLFAMLVALGNLRFASTPRCRSLPAFYSMTIVGAGGLSTRVGNAMMRLREGTGRKFGNMILTNISTHPGIRIETCTQSSTDTPSALPTMSLNTYLFFTSKNIIESPTAGFSIMSPRTDTVPSICSNECFYTSNAARDNGAPGCECDLHRALFIFDAFSTAPTFATRASSDQVECKLNVFAEHTSASPPSPELDALNPYMSPEPKLMATEPDSPYMPYNPAVMRRHQGNFSLAHTEKRSYWYRELDNGMKKLFGSNLSATTNTSFSASVKVPTGSYSELKEYPAIAQDMLFPSDATCPKEDECETFLTSVGGGSNAFVDKIHKDFFFEMVSSNVVPVLERLVAFFIAPTFVTRASSLDQINREFNKFGKHLTNATALSNTSILLSPEILDVMNPDVSPEPNLVATKPNSQGPVSERLCEHMLFPSNAKCPKEDEYETFLTSVGGGSNAFMDKIHKDFFFRVVSSKVVPVLERLVAFFIAPTFVTRASSLDPVNRERNVLAEPVANTPASQSPDAMATAVSTSAGLTSALANTAVGRIVLAPGTYFLNAELTVTRSVVIEAEVAGSVVLDAQASSSSRRRVLYINPGSLGVVQLIGLNITRGYVQGGGGVYVYSGTVTITSSSIYGNTADYGGGVYVSYGTVTITSSSIYGNRAGYGGGVYVSSYSGTVTITSSSISGNRAQNQDVRASE</sequence>
<keyword evidence="5" id="KW-0862">Zinc</keyword>
<evidence type="ECO:0000256" key="5">
    <source>
        <dbReference type="ARBA" id="ARBA00022833"/>
    </source>
</evidence>
<feature type="domain" description="Peptidase M16 N-terminal" evidence="8">
    <location>
        <begin position="422"/>
        <end position="493"/>
    </location>
</feature>
<evidence type="ECO:0000313" key="11">
    <source>
        <dbReference type="Proteomes" id="UP000037460"/>
    </source>
</evidence>
<keyword evidence="6" id="KW-0482">Metalloprotease</keyword>
<feature type="domain" description="Right handed beta helix" evidence="9">
    <location>
        <begin position="590"/>
        <end position="684"/>
    </location>
</feature>
<accession>A0A0M0JFW3</accession>
<organism evidence="10 11">
    <name type="scientific">Chrysochromulina tobinii</name>
    <dbReference type="NCBI Taxonomy" id="1460289"/>
    <lineage>
        <taxon>Eukaryota</taxon>
        <taxon>Haptista</taxon>
        <taxon>Haptophyta</taxon>
        <taxon>Prymnesiophyceae</taxon>
        <taxon>Prymnesiales</taxon>
        <taxon>Chrysochromulinaceae</taxon>
        <taxon>Chrysochromulina</taxon>
    </lineage>
</organism>
<dbReference type="InterPro" id="IPR011765">
    <property type="entry name" value="Pept_M16_N"/>
</dbReference>
<name>A0A0M0JFW3_9EUKA</name>
<evidence type="ECO:0000256" key="6">
    <source>
        <dbReference type="ARBA" id="ARBA00023049"/>
    </source>
</evidence>
<feature type="signal peptide" evidence="7">
    <location>
        <begin position="1"/>
        <end position="21"/>
    </location>
</feature>
<dbReference type="InterPro" id="IPR012334">
    <property type="entry name" value="Pectin_lyas_fold"/>
</dbReference>
<keyword evidence="4" id="KW-0378">Hydrolase</keyword>
<protein>
    <submittedName>
        <fullName evidence="10">Insulin-degrading enzyme</fullName>
    </submittedName>
</protein>
<dbReference type="InterPro" id="IPR011249">
    <property type="entry name" value="Metalloenz_LuxS/M16"/>
</dbReference>
<dbReference type="GO" id="GO:0006508">
    <property type="term" value="P:proteolysis"/>
    <property type="evidence" value="ECO:0007669"/>
    <property type="project" value="UniProtKB-KW"/>
</dbReference>
<evidence type="ECO:0000259" key="8">
    <source>
        <dbReference type="Pfam" id="PF00675"/>
    </source>
</evidence>
<comment type="similarity">
    <text evidence="1">Belongs to the peptidase M16 family.</text>
</comment>
<evidence type="ECO:0000256" key="7">
    <source>
        <dbReference type="SAM" id="SignalP"/>
    </source>
</evidence>
<dbReference type="EMBL" id="JWZX01003015">
    <property type="protein sequence ID" value="KOO25133.1"/>
    <property type="molecule type" value="Genomic_DNA"/>
</dbReference>
<dbReference type="Gene3D" id="3.30.830.10">
    <property type="entry name" value="Metalloenzyme, LuxS/M16 peptidase-like"/>
    <property type="match status" value="2"/>
</dbReference>
<evidence type="ECO:0000256" key="3">
    <source>
        <dbReference type="ARBA" id="ARBA00022723"/>
    </source>
</evidence>
<keyword evidence="7" id="KW-0732">Signal</keyword>
<dbReference type="PANTHER" id="PTHR43690">
    <property type="entry name" value="NARDILYSIN"/>
    <property type="match status" value="1"/>
</dbReference>
<dbReference type="SUPFAM" id="SSF63411">
    <property type="entry name" value="LuxS/MPP-like metallohydrolase"/>
    <property type="match status" value="1"/>
</dbReference>
<dbReference type="Proteomes" id="UP000037460">
    <property type="component" value="Unassembled WGS sequence"/>
</dbReference>
<keyword evidence="3" id="KW-0479">Metal-binding</keyword>
<proteinExistence type="inferred from homology"/>
<evidence type="ECO:0000256" key="1">
    <source>
        <dbReference type="ARBA" id="ARBA00007261"/>
    </source>
</evidence>
<evidence type="ECO:0000256" key="4">
    <source>
        <dbReference type="ARBA" id="ARBA00022801"/>
    </source>
</evidence>
<dbReference type="SUPFAM" id="SSF51126">
    <property type="entry name" value="Pectin lyase-like"/>
    <property type="match status" value="1"/>
</dbReference>